<proteinExistence type="predicted"/>
<comment type="caution">
    <text evidence="2">The sequence shown here is derived from an EMBL/GenBank/DDBJ whole genome shotgun (WGS) entry which is preliminary data.</text>
</comment>
<evidence type="ECO:0000313" key="3">
    <source>
        <dbReference type="Proteomes" id="UP000187203"/>
    </source>
</evidence>
<dbReference type="OrthoDB" id="1731885at2759"/>
<evidence type="ECO:0000313" key="2">
    <source>
        <dbReference type="EMBL" id="OMO86590.1"/>
    </source>
</evidence>
<protein>
    <submittedName>
        <fullName evidence="2">Uncharacterized protein</fullName>
    </submittedName>
</protein>
<accession>A0A1R3IVP0</accession>
<evidence type="ECO:0000256" key="1">
    <source>
        <dbReference type="SAM" id="MobiDB-lite"/>
    </source>
</evidence>
<keyword evidence="3" id="KW-1185">Reference proteome</keyword>
<name>A0A1R3IVP0_9ROSI</name>
<dbReference type="EMBL" id="AWUE01017549">
    <property type="protein sequence ID" value="OMO86590.1"/>
    <property type="molecule type" value="Genomic_DNA"/>
</dbReference>
<feature type="region of interest" description="Disordered" evidence="1">
    <location>
        <begin position="28"/>
        <end position="62"/>
    </location>
</feature>
<gene>
    <name evidence="2" type="ORF">COLO4_21045</name>
</gene>
<dbReference type="Proteomes" id="UP000187203">
    <property type="component" value="Unassembled WGS sequence"/>
</dbReference>
<dbReference type="AlphaFoldDB" id="A0A1R3IVP0"/>
<sequence>MELRGPGMNRSLNRENPDILIVMIAEKQKMRGCEEDKGNQGEEREREREKERKKQQSKGGPS</sequence>
<organism evidence="2 3">
    <name type="scientific">Corchorus olitorius</name>
    <dbReference type="NCBI Taxonomy" id="93759"/>
    <lineage>
        <taxon>Eukaryota</taxon>
        <taxon>Viridiplantae</taxon>
        <taxon>Streptophyta</taxon>
        <taxon>Embryophyta</taxon>
        <taxon>Tracheophyta</taxon>
        <taxon>Spermatophyta</taxon>
        <taxon>Magnoliopsida</taxon>
        <taxon>eudicotyledons</taxon>
        <taxon>Gunneridae</taxon>
        <taxon>Pentapetalae</taxon>
        <taxon>rosids</taxon>
        <taxon>malvids</taxon>
        <taxon>Malvales</taxon>
        <taxon>Malvaceae</taxon>
        <taxon>Grewioideae</taxon>
        <taxon>Apeibeae</taxon>
        <taxon>Corchorus</taxon>
    </lineage>
</organism>
<feature type="compositionally biased region" description="Basic and acidic residues" evidence="1">
    <location>
        <begin position="28"/>
        <end position="54"/>
    </location>
</feature>
<reference evidence="3" key="1">
    <citation type="submission" date="2013-09" db="EMBL/GenBank/DDBJ databases">
        <title>Corchorus olitorius genome sequencing.</title>
        <authorList>
            <person name="Alam M."/>
            <person name="Haque M.S."/>
            <person name="Islam M.S."/>
            <person name="Emdad E.M."/>
            <person name="Islam M.M."/>
            <person name="Ahmed B."/>
            <person name="Halim A."/>
            <person name="Hossen Q.M.M."/>
            <person name="Hossain M.Z."/>
            <person name="Ahmed R."/>
            <person name="Khan M.M."/>
            <person name="Islam R."/>
            <person name="Rashid M.M."/>
            <person name="Khan S.A."/>
            <person name="Rahman M.S."/>
            <person name="Alam M."/>
            <person name="Yahiya A.S."/>
            <person name="Khan M.S."/>
            <person name="Azam M.S."/>
            <person name="Haque T."/>
            <person name="Lashkar M.Z.H."/>
            <person name="Akhand A.I."/>
            <person name="Morshed G."/>
            <person name="Roy S."/>
            <person name="Uddin K.S."/>
            <person name="Rabeya T."/>
            <person name="Hossain A.S."/>
            <person name="Chowdhury A."/>
            <person name="Snigdha A.R."/>
            <person name="Mortoza M.S."/>
            <person name="Matin S.A."/>
            <person name="Hoque S.M.E."/>
            <person name="Islam M.K."/>
            <person name="Roy D.K."/>
            <person name="Haider R."/>
            <person name="Moosa M.M."/>
            <person name="Elias S.M."/>
            <person name="Hasan A.M."/>
            <person name="Jahan S."/>
            <person name="Shafiuddin M."/>
            <person name="Mahmood N."/>
            <person name="Shommy N.S."/>
        </authorList>
    </citation>
    <scope>NUCLEOTIDE SEQUENCE [LARGE SCALE GENOMIC DNA]</scope>
    <source>
        <strain evidence="3">cv. O-4</strain>
    </source>
</reference>